<protein>
    <recommendedName>
        <fullName evidence="7">NB-ARC domain-containing protein</fullName>
    </recommendedName>
</protein>
<feature type="domain" description="Disease resistance R13L4/SHOC-2-like LRR" evidence="4">
    <location>
        <begin position="200"/>
        <end position="534"/>
    </location>
</feature>
<dbReference type="PANTHER" id="PTHR23155">
    <property type="entry name" value="DISEASE RESISTANCE PROTEIN RP"/>
    <property type="match status" value="1"/>
</dbReference>
<dbReference type="GO" id="GO:0042742">
    <property type="term" value="P:defense response to bacterium"/>
    <property type="evidence" value="ECO:0007669"/>
    <property type="project" value="UniProtKB-ARBA"/>
</dbReference>
<name>A0AAQ3XEV0_PASNO</name>
<dbReference type="GO" id="GO:0009626">
    <property type="term" value="P:plant-type hypersensitive response"/>
    <property type="evidence" value="ECO:0007669"/>
    <property type="project" value="UniProtKB-ARBA"/>
</dbReference>
<dbReference type="Proteomes" id="UP001341281">
    <property type="component" value="Chromosome 10"/>
</dbReference>
<proteinExistence type="predicted"/>
<dbReference type="EMBL" id="CP144754">
    <property type="protein sequence ID" value="WVZ96418.1"/>
    <property type="molecule type" value="Genomic_DNA"/>
</dbReference>
<accession>A0AAQ3XEV0</accession>
<dbReference type="Gene3D" id="3.80.10.10">
    <property type="entry name" value="Ribonuclease Inhibitor"/>
    <property type="match status" value="1"/>
</dbReference>
<dbReference type="FunFam" id="1.10.10.10:FF:000322">
    <property type="entry name" value="Probable disease resistance protein At1g63360"/>
    <property type="match status" value="1"/>
</dbReference>
<dbReference type="InterPro" id="IPR058922">
    <property type="entry name" value="WHD_DRP"/>
</dbReference>
<dbReference type="InterPro" id="IPR032675">
    <property type="entry name" value="LRR_dom_sf"/>
</dbReference>
<keyword evidence="6" id="KW-1185">Reference proteome</keyword>
<dbReference type="InterPro" id="IPR036388">
    <property type="entry name" value="WH-like_DNA-bd_sf"/>
</dbReference>
<dbReference type="Gene3D" id="1.10.10.10">
    <property type="entry name" value="Winged helix-like DNA-binding domain superfamily/Winged helix DNA-binding domain"/>
    <property type="match status" value="1"/>
</dbReference>
<evidence type="ECO:0008006" key="7">
    <source>
        <dbReference type="Google" id="ProtNLM"/>
    </source>
</evidence>
<feature type="domain" description="Disease resistance protein winged helix" evidence="3">
    <location>
        <begin position="84"/>
        <end position="154"/>
    </location>
</feature>
<reference evidence="5 6" key="1">
    <citation type="submission" date="2024-02" db="EMBL/GenBank/DDBJ databases">
        <title>High-quality chromosome-scale genome assembly of Pensacola bahiagrass (Paspalum notatum Flugge var. saurae).</title>
        <authorList>
            <person name="Vega J.M."/>
            <person name="Podio M."/>
            <person name="Orjuela J."/>
            <person name="Siena L.A."/>
            <person name="Pessino S.C."/>
            <person name="Combes M.C."/>
            <person name="Mariac C."/>
            <person name="Albertini E."/>
            <person name="Pupilli F."/>
            <person name="Ortiz J.P.A."/>
            <person name="Leblanc O."/>
        </authorList>
    </citation>
    <scope>NUCLEOTIDE SEQUENCE [LARGE SCALE GENOMIC DNA]</scope>
    <source>
        <strain evidence="5">R1</strain>
        <tissue evidence="5">Leaf</tissue>
    </source>
</reference>
<dbReference type="Pfam" id="PF23559">
    <property type="entry name" value="WHD_DRP"/>
    <property type="match status" value="1"/>
</dbReference>
<dbReference type="InterPro" id="IPR055414">
    <property type="entry name" value="LRR_R13L4/SHOC2-like"/>
</dbReference>
<dbReference type="InterPro" id="IPR044974">
    <property type="entry name" value="Disease_R_plants"/>
</dbReference>
<dbReference type="SUPFAM" id="SSF52058">
    <property type="entry name" value="L domain-like"/>
    <property type="match status" value="1"/>
</dbReference>
<sequence length="617" mass="69375">MSIQSEQTAWASWTHCLRPLHKTVASTIACGSTTQTVEQWEHIHNSLAAQFATNPTMETMMHILDLSYKNLPRHLEACFLHLGIYPEDWLIMRDDAVRQWVAEGFVSNFHGQDVWDLAKSYFNELVNRSIVQPESSDDGDVVACTVHGMMLELITRRSRDDNFIVVLHDPHALAGMQGKVRRLSADLRGTEYGTMAVLSQVRSVTIFGESKWVPTLIEFKFLRVPYIDHIDDVFEIDLTCIGLLSLLRYLKCYLLRFGGCQLETLKLPKLAGCTIIPSDITYLPRLSILVLPWNTRLPDGESKMKSLRTLHGTSLTKSALEDIKGLGELTNLAVLTLHLQSPDKCSSNVDTTVDQDTKIAALCSSLEKLGKLKHFTLYSSVVSYSSDALLSSSSGAPPQSLQWLSLRPWTFSRLPEWMAHLYNLYHLTVAVKQVIQEDIGIIGALPLLRTLDLRISPGIPAERIVVGSTTGFTFLKCFMLCTDRLSCWTFEEGAMPKLERLDLSLDEQEWDEATPSGLEHLSSLEEIDVSTVYYDSDDHDDIIPSENQDSSLEEIDVSTAYYDSDDHDDIIQRTKTGPSGLGLHSRKLLMLFRVSQCLTSRTGDGILQCKQFHNGMR</sequence>
<dbReference type="PANTHER" id="PTHR23155:SF906">
    <property type="entry name" value="OS08G0205100 PROTEIN"/>
    <property type="match status" value="1"/>
</dbReference>
<organism evidence="5 6">
    <name type="scientific">Paspalum notatum var. saurae</name>
    <dbReference type="NCBI Taxonomy" id="547442"/>
    <lineage>
        <taxon>Eukaryota</taxon>
        <taxon>Viridiplantae</taxon>
        <taxon>Streptophyta</taxon>
        <taxon>Embryophyta</taxon>
        <taxon>Tracheophyta</taxon>
        <taxon>Spermatophyta</taxon>
        <taxon>Magnoliopsida</taxon>
        <taxon>Liliopsida</taxon>
        <taxon>Poales</taxon>
        <taxon>Poaceae</taxon>
        <taxon>PACMAD clade</taxon>
        <taxon>Panicoideae</taxon>
        <taxon>Andropogonodae</taxon>
        <taxon>Paspaleae</taxon>
        <taxon>Paspalinae</taxon>
        <taxon>Paspalum</taxon>
    </lineage>
</organism>
<evidence type="ECO:0000259" key="3">
    <source>
        <dbReference type="Pfam" id="PF23559"/>
    </source>
</evidence>
<dbReference type="Pfam" id="PF23598">
    <property type="entry name" value="LRR_14"/>
    <property type="match status" value="1"/>
</dbReference>
<evidence type="ECO:0000259" key="4">
    <source>
        <dbReference type="Pfam" id="PF23598"/>
    </source>
</evidence>
<evidence type="ECO:0000256" key="2">
    <source>
        <dbReference type="ARBA" id="ARBA00022821"/>
    </source>
</evidence>
<evidence type="ECO:0000313" key="6">
    <source>
        <dbReference type="Proteomes" id="UP001341281"/>
    </source>
</evidence>
<gene>
    <name evidence="5" type="ORF">U9M48_042056</name>
</gene>
<dbReference type="AlphaFoldDB" id="A0AAQ3XEV0"/>
<keyword evidence="1" id="KW-0677">Repeat</keyword>
<evidence type="ECO:0000256" key="1">
    <source>
        <dbReference type="ARBA" id="ARBA00022737"/>
    </source>
</evidence>
<keyword evidence="2" id="KW-0611">Plant defense</keyword>
<dbReference type="GO" id="GO:0002758">
    <property type="term" value="P:innate immune response-activating signaling pathway"/>
    <property type="evidence" value="ECO:0007669"/>
    <property type="project" value="UniProtKB-ARBA"/>
</dbReference>
<evidence type="ECO:0000313" key="5">
    <source>
        <dbReference type="EMBL" id="WVZ96418.1"/>
    </source>
</evidence>